<evidence type="ECO:0000313" key="3">
    <source>
        <dbReference type="Proteomes" id="UP000349468"/>
    </source>
</evidence>
<evidence type="ECO:0000256" key="1">
    <source>
        <dbReference type="SAM" id="MobiDB-lite"/>
    </source>
</evidence>
<proteinExistence type="predicted"/>
<dbReference type="RefSeq" id="WP_154912245.1">
    <property type="nucleotide sequence ID" value="NZ_CABVIK010000005.1"/>
</dbReference>
<feature type="region of interest" description="Disordered" evidence="1">
    <location>
        <begin position="61"/>
        <end position="81"/>
    </location>
</feature>
<gene>
    <name evidence="2" type="ORF">PS870_02050</name>
</gene>
<dbReference type="Gene3D" id="1.10.260.40">
    <property type="entry name" value="lambda repressor-like DNA-binding domains"/>
    <property type="match status" value="1"/>
</dbReference>
<evidence type="ECO:0008006" key="4">
    <source>
        <dbReference type="Google" id="ProtNLM"/>
    </source>
</evidence>
<accession>A0A5E7J931</accession>
<dbReference type="Proteomes" id="UP000349468">
    <property type="component" value="Unassembled WGS sequence"/>
</dbReference>
<dbReference type="SUPFAM" id="SSF47413">
    <property type="entry name" value="lambda repressor-like DNA-binding domains"/>
    <property type="match status" value="1"/>
</dbReference>
<organism evidence="2 3">
    <name type="scientific">Pseudomonas fluorescens</name>
    <dbReference type="NCBI Taxonomy" id="294"/>
    <lineage>
        <taxon>Bacteria</taxon>
        <taxon>Pseudomonadati</taxon>
        <taxon>Pseudomonadota</taxon>
        <taxon>Gammaproteobacteria</taxon>
        <taxon>Pseudomonadales</taxon>
        <taxon>Pseudomonadaceae</taxon>
        <taxon>Pseudomonas</taxon>
    </lineage>
</organism>
<dbReference type="EMBL" id="CABVIK010000005">
    <property type="protein sequence ID" value="VVO85841.1"/>
    <property type="molecule type" value="Genomic_DNA"/>
</dbReference>
<reference evidence="2 3" key="1">
    <citation type="submission" date="2019-09" db="EMBL/GenBank/DDBJ databases">
        <authorList>
            <person name="Chandra G."/>
            <person name="Truman W A."/>
        </authorList>
    </citation>
    <scope>NUCLEOTIDE SEQUENCE [LARGE SCALE GENOMIC DNA]</scope>
    <source>
        <strain evidence="2">PS870</strain>
    </source>
</reference>
<dbReference type="AlphaFoldDB" id="A0A5E7J931"/>
<dbReference type="GO" id="GO:0003677">
    <property type="term" value="F:DNA binding"/>
    <property type="evidence" value="ECO:0007669"/>
    <property type="project" value="InterPro"/>
</dbReference>
<protein>
    <recommendedName>
        <fullName evidence="4">Rha family transcriptional regulator</fullName>
    </recommendedName>
</protein>
<dbReference type="InterPro" id="IPR010982">
    <property type="entry name" value="Lambda_DNA-bd_dom_sf"/>
</dbReference>
<sequence length="81" mass="8926">MNPSEIIDALGGTFRVAELCEVRPPSVSDWRKHGIPRARMMFLRIAKPEIFKVLDEKAGAKAASRGSPIAHKPIQPSFQTA</sequence>
<name>A0A5E7J931_PSEFL</name>
<evidence type="ECO:0000313" key="2">
    <source>
        <dbReference type="EMBL" id="VVO85841.1"/>
    </source>
</evidence>